<gene>
    <name evidence="7" type="primary">cbiE</name>
    <name evidence="7" type="ORF">HHL08_10620</name>
</gene>
<evidence type="ECO:0000256" key="5">
    <source>
        <dbReference type="ARBA" id="ARBA00022691"/>
    </source>
</evidence>
<dbReference type="PANTHER" id="PTHR43182">
    <property type="entry name" value="COBALT-PRECORRIN-6B C(15)-METHYLTRANSFERASE (DECARBOXYLATING)"/>
    <property type="match status" value="1"/>
</dbReference>
<keyword evidence="8" id="KW-1185">Reference proteome</keyword>
<dbReference type="GO" id="GO:0008276">
    <property type="term" value="F:protein methyltransferase activity"/>
    <property type="evidence" value="ECO:0007669"/>
    <property type="project" value="InterPro"/>
</dbReference>
<evidence type="ECO:0000259" key="6">
    <source>
        <dbReference type="Pfam" id="PF00590"/>
    </source>
</evidence>
<dbReference type="PANTHER" id="PTHR43182:SF1">
    <property type="entry name" value="COBALT-PRECORRIN-7 C(5)-METHYLTRANSFERASE"/>
    <property type="match status" value="1"/>
</dbReference>
<proteinExistence type="predicted"/>
<accession>A0A7X9WVC4</accession>
<keyword evidence="3 7" id="KW-0489">Methyltransferase</keyword>
<dbReference type="InterPro" id="IPR012818">
    <property type="entry name" value="CbiE"/>
</dbReference>
<dbReference type="AlphaFoldDB" id="A0A7X9WVC4"/>
<dbReference type="InterPro" id="IPR035996">
    <property type="entry name" value="4pyrrol_Methylase_sf"/>
</dbReference>
<dbReference type="UniPathway" id="UPA00148"/>
<comment type="pathway">
    <text evidence="1">Cofactor biosynthesis; adenosylcobalamin biosynthesis.</text>
</comment>
<keyword evidence="2" id="KW-0169">Cobalamin biosynthesis</keyword>
<name>A0A7X9WVC4_9SPHN</name>
<dbReference type="InterPro" id="IPR006365">
    <property type="entry name" value="Cbl_synth_CobL"/>
</dbReference>
<dbReference type="CDD" id="cd11644">
    <property type="entry name" value="Precorrin-6Y-MT"/>
    <property type="match status" value="1"/>
</dbReference>
<evidence type="ECO:0000313" key="7">
    <source>
        <dbReference type="EMBL" id="NML10596.1"/>
    </source>
</evidence>
<dbReference type="Pfam" id="PF00590">
    <property type="entry name" value="TP_methylase"/>
    <property type="match status" value="1"/>
</dbReference>
<dbReference type="InterPro" id="IPR029063">
    <property type="entry name" value="SAM-dependent_MTases_sf"/>
</dbReference>
<feature type="domain" description="Tetrapyrrole methylase" evidence="6">
    <location>
        <begin position="10"/>
        <end position="194"/>
    </location>
</feature>
<organism evidence="7 8">
    <name type="scientific">Sphingobium psychrophilum</name>
    <dbReference type="NCBI Taxonomy" id="2728834"/>
    <lineage>
        <taxon>Bacteria</taxon>
        <taxon>Pseudomonadati</taxon>
        <taxon>Pseudomonadota</taxon>
        <taxon>Alphaproteobacteria</taxon>
        <taxon>Sphingomonadales</taxon>
        <taxon>Sphingomonadaceae</taxon>
        <taxon>Sphingobium</taxon>
    </lineage>
</organism>
<reference evidence="7 8" key="1">
    <citation type="submission" date="2020-04" db="EMBL/GenBank/DDBJ databases">
        <title>Sphingobium sp. AR-3-1 isolated from Arctic soil.</title>
        <authorList>
            <person name="Dahal R.H."/>
            <person name="Chaudhary D.K."/>
        </authorList>
    </citation>
    <scope>NUCLEOTIDE SEQUENCE [LARGE SCALE GENOMIC DNA]</scope>
    <source>
        <strain evidence="7 8">AR-3-1</strain>
    </source>
</reference>
<evidence type="ECO:0000256" key="2">
    <source>
        <dbReference type="ARBA" id="ARBA00022573"/>
    </source>
</evidence>
<dbReference type="InterPro" id="IPR014777">
    <property type="entry name" value="4pyrrole_Mease_sub1"/>
</dbReference>
<dbReference type="Gene3D" id="3.40.50.150">
    <property type="entry name" value="Vaccinia Virus protein VP39"/>
    <property type="match status" value="1"/>
</dbReference>
<dbReference type="NCBIfam" id="TIGR02467">
    <property type="entry name" value="CbiE"/>
    <property type="match status" value="1"/>
</dbReference>
<dbReference type="GO" id="GO:0032259">
    <property type="term" value="P:methylation"/>
    <property type="evidence" value="ECO:0007669"/>
    <property type="project" value="UniProtKB-KW"/>
</dbReference>
<comment type="caution">
    <text evidence="7">The sequence shown here is derived from an EMBL/GenBank/DDBJ whole genome shotgun (WGS) entry which is preliminary data.</text>
</comment>
<keyword evidence="4 7" id="KW-0808">Transferase</keyword>
<dbReference type="EMBL" id="JABBFV010000006">
    <property type="protein sequence ID" value="NML10596.1"/>
    <property type="molecule type" value="Genomic_DNA"/>
</dbReference>
<evidence type="ECO:0000256" key="1">
    <source>
        <dbReference type="ARBA" id="ARBA00004953"/>
    </source>
</evidence>
<dbReference type="SUPFAM" id="SSF53335">
    <property type="entry name" value="S-adenosyl-L-methionine-dependent methyltransferases"/>
    <property type="match status" value="1"/>
</dbReference>
<dbReference type="InterPro" id="IPR000878">
    <property type="entry name" value="4pyrrol_Mease"/>
</dbReference>
<dbReference type="RefSeq" id="WP_169573008.1">
    <property type="nucleotide sequence ID" value="NZ_JABBFV010000006.1"/>
</dbReference>
<dbReference type="SUPFAM" id="SSF53790">
    <property type="entry name" value="Tetrapyrrole methylase"/>
    <property type="match status" value="1"/>
</dbReference>
<dbReference type="GO" id="GO:0009236">
    <property type="term" value="P:cobalamin biosynthetic process"/>
    <property type="evidence" value="ECO:0007669"/>
    <property type="project" value="UniProtKB-UniPathway"/>
</dbReference>
<sequence>MADPVSQAWLTIIGVGEDGRCGLSADSRAALARAELVMGSARHLSLLAPLNGPAIEWPVPFADGIDQLLAQRGRRVVMLASGDPFWFGAGAAVTRHLSPDEWVAHPAPSTFTLAAARLGWSLQDTACLGLHAAPLERLRPHLARGRRVLALLRDGQAAGALAHYLTQSGFGPSTLHIMEAIGGPRERLRSVTAAAFALTDVAHPVAVGIAVSGDGFVLPSVGGLPDDLFDHDGQITKAPIRALTLSALAPRPGELLWDIGAGSGSIGIEWLLAHPANCACAIEADPVRAARARANAAALGVDRLNVLTGSAPDTLPTGPLPDTVFIGGGLSDELLRQLVMRLPAGTRLVANAVTLESEALLARWHGDRGGNLLRIELADCAPLGDRRGWRPRFPVVQWSVRL</sequence>
<protein>
    <submittedName>
        <fullName evidence="7">Precorrin-6y C5,15-methyltransferase (Decarboxylating) subunit CbiE</fullName>
    </submittedName>
</protein>
<dbReference type="Gene3D" id="3.40.1010.10">
    <property type="entry name" value="Cobalt-precorrin-4 Transmethylase, Domain 1"/>
    <property type="match status" value="1"/>
</dbReference>
<dbReference type="NCBIfam" id="TIGR02469">
    <property type="entry name" value="CbiT"/>
    <property type="match status" value="1"/>
</dbReference>
<dbReference type="PIRSF" id="PIRSF036428">
    <property type="entry name" value="CobL"/>
    <property type="match status" value="1"/>
</dbReference>
<dbReference type="InterPro" id="IPR014008">
    <property type="entry name" value="Cbl_synth_MTase_CbiT"/>
</dbReference>
<dbReference type="Proteomes" id="UP000519023">
    <property type="component" value="Unassembled WGS sequence"/>
</dbReference>
<evidence type="ECO:0000313" key="8">
    <source>
        <dbReference type="Proteomes" id="UP000519023"/>
    </source>
</evidence>
<evidence type="ECO:0000256" key="4">
    <source>
        <dbReference type="ARBA" id="ARBA00022679"/>
    </source>
</evidence>
<evidence type="ECO:0000256" key="3">
    <source>
        <dbReference type="ARBA" id="ARBA00022603"/>
    </source>
</evidence>
<dbReference type="InterPro" id="IPR050714">
    <property type="entry name" value="Cobalamin_biosynth_MTase"/>
</dbReference>
<keyword evidence="5" id="KW-0949">S-adenosyl-L-methionine</keyword>